<dbReference type="Pfam" id="PF04082">
    <property type="entry name" value="Fungal_trans"/>
    <property type="match status" value="1"/>
</dbReference>
<evidence type="ECO:0000256" key="1">
    <source>
        <dbReference type="ARBA" id="ARBA00004123"/>
    </source>
</evidence>
<dbReference type="InterPro" id="IPR051059">
    <property type="entry name" value="VerF-like"/>
</dbReference>
<dbReference type="OrthoDB" id="276546at2759"/>
<evidence type="ECO:0000313" key="11">
    <source>
        <dbReference type="Proteomes" id="UP001056384"/>
    </source>
</evidence>
<dbReference type="GO" id="GO:0000978">
    <property type="term" value="F:RNA polymerase II cis-regulatory region sequence-specific DNA binding"/>
    <property type="evidence" value="ECO:0007669"/>
    <property type="project" value="InterPro"/>
</dbReference>
<keyword evidence="11" id="KW-1185">Reference proteome</keyword>
<evidence type="ECO:0000256" key="2">
    <source>
        <dbReference type="ARBA" id="ARBA00022723"/>
    </source>
</evidence>
<organism evidence="10 11">
    <name type="scientific">Septoria linicola</name>
    <dbReference type="NCBI Taxonomy" id="215465"/>
    <lineage>
        <taxon>Eukaryota</taxon>
        <taxon>Fungi</taxon>
        <taxon>Dikarya</taxon>
        <taxon>Ascomycota</taxon>
        <taxon>Pezizomycotina</taxon>
        <taxon>Dothideomycetes</taxon>
        <taxon>Dothideomycetidae</taxon>
        <taxon>Mycosphaerellales</taxon>
        <taxon>Mycosphaerellaceae</taxon>
        <taxon>Septoria</taxon>
    </lineage>
</organism>
<evidence type="ECO:0000256" key="7">
    <source>
        <dbReference type="PROSITE-ProRule" id="PRU00042"/>
    </source>
</evidence>
<feature type="region of interest" description="Disordered" evidence="8">
    <location>
        <begin position="88"/>
        <end position="117"/>
    </location>
</feature>
<dbReference type="PANTHER" id="PTHR40626">
    <property type="entry name" value="MIP31509P"/>
    <property type="match status" value="1"/>
</dbReference>
<dbReference type="InterPro" id="IPR007219">
    <property type="entry name" value="XnlR_reg_dom"/>
</dbReference>
<dbReference type="SMART" id="SM00355">
    <property type="entry name" value="ZnF_C2H2"/>
    <property type="match status" value="2"/>
</dbReference>
<evidence type="ECO:0000256" key="6">
    <source>
        <dbReference type="ARBA" id="ARBA00023242"/>
    </source>
</evidence>
<comment type="subcellular location">
    <subcellularLocation>
        <location evidence="1">Nucleus</location>
    </subcellularLocation>
</comment>
<keyword evidence="6" id="KW-0539">Nucleus</keyword>
<keyword evidence="5" id="KW-0862">Zinc</keyword>
<feature type="domain" description="C2H2-type" evidence="9">
    <location>
        <begin position="38"/>
        <end position="65"/>
    </location>
</feature>
<feature type="compositionally biased region" description="Polar residues" evidence="8">
    <location>
        <begin position="208"/>
        <end position="230"/>
    </location>
</feature>
<dbReference type="PROSITE" id="PS50157">
    <property type="entry name" value="ZINC_FINGER_C2H2_2"/>
    <property type="match status" value="2"/>
</dbReference>
<gene>
    <name evidence="10" type="ORF">Slin15195_G045900</name>
</gene>
<dbReference type="Gene3D" id="3.30.160.60">
    <property type="entry name" value="Classic Zinc Finger"/>
    <property type="match status" value="1"/>
</dbReference>
<keyword evidence="4 7" id="KW-0863">Zinc-finger</keyword>
<evidence type="ECO:0000256" key="3">
    <source>
        <dbReference type="ARBA" id="ARBA00022737"/>
    </source>
</evidence>
<sequence length="850" mass="95655">MHQPQDNRWHCQHEGCGRSFTRHEHLQRHVLNHADGDYTCDRCRAHFKRPDLLERHIARHRRKDAEGGQLMTRKRLWKDVDGSIVAKRPSLAKAGEPDLPLSPPGSNSETRTSVADQETHDLGLDLTDELFWQSSMPPVYDSALDNQLFDDIFLPDTASSFNMPYTTQSNYNWLFDLSTPPAPIPLQYSQPMVPTATMVAPQADALPSPSTTSGSKNGHEVNLSTINSVTPRLEKDQGTRSSDDQGAERRSTQRRDLPTLRDTTSLAQALVEKPLGLLSPQVQLPRLDELSRERILGLLECLSPIMPDGSSMCFDDPLLSLASMQSYLDLYFTRFNTSYPLIHLATFEPNEAEPILLVAVLLLGATHADKSAHQLAVCIHDVLRPQIFSNPGFNAKPELWVLQTILLTECLGKSRAGQIQHDMSHLFHGMLINLIRRSDCQIARADTQESTREDLDKRWRTWAELEQRKRLAQICFVMDVQHAVLFSQSLCMSAFELRSPLPCHQAVWEASSPAEWRVACAQQKKQPPLLLAVLKAYLTTPDATYRAALDSLSRRIVLHALMSISWDMTRRDQTSLRVIDGDISVRSWRDRMSKSYNAWKEDMDFFVQHETNKTSDQAALRVSTGLCNPDRGTQEPNPASSLQSALPQQGYEDFIVAYGSLYHAAQICLLAEVLDLQIYAGARHILGRPVTRADYTRSQKVVKRWANECSDSAASAAWHSAMILREASQRSEGIVAHSYHHPWVLFLATLTIWSFFHARPLPPGLSAADDDEVIWNPKEHMHALLEHMNTTPLDKLAVKWPQSGRNCTVSLTAVVVDWLSKVRWGVIHDGMAVLKGLISSRLINEGGESI</sequence>
<keyword evidence="3" id="KW-0677">Repeat</keyword>
<dbReference type="AlphaFoldDB" id="A0A9Q9EGZ1"/>
<dbReference type="CDD" id="cd12148">
    <property type="entry name" value="fungal_TF_MHR"/>
    <property type="match status" value="1"/>
</dbReference>
<dbReference type="InterPro" id="IPR013087">
    <property type="entry name" value="Znf_C2H2_type"/>
</dbReference>
<dbReference type="GO" id="GO:0008270">
    <property type="term" value="F:zinc ion binding"/>
    <property type="evidence" value="ECO:0007669"/>
    <property type="project" value="UniProtKB-KW"/>
</dbReference>
<reference evidence="10" key="1">
    <citation type="submission" date="2022-06" db="EMBL/GenBank/DDBJ databases">
        <title>Complete genome sequences of two strains of the flax pathogen Septoria linicola.</title>
        <authorList>
            <person name="Lapalu N."/>
            <person name="Simon A."/>
            <person name="Demenou B."/>
            <person name="Paumier D."/>
            <person name="Guillot M.-P."/>
            <person name="Gout L."/>
            <person name="Valade R."/>
        </authorList>
    </citation>
    <scope>NUCLEOTIDE SEQUENCE</scope>
    <source>
        <strain evidence="10">SE15195</strain>
    </source>
</reference>
<dbReference type="GO" id="GO:0000981">
    <property type="term" value="F:DNA-binding transcription factor activity, RNA polymerase II-specific"/>
    <property type="evidence" value="ECO:0007669"/>
    <property type="project" value="InterPro"/>
</dbReference>
<feature type="compositionally biased region" description="Polar residues" evidence="8">
    <location>
        <begin position="104"/>
        <end position="116"/>
    </location>
</feature>
<feature type="domain" description="C2H2-type" evidence="9">
    <location>
        <begin position="9"/>
        <end position="38"/>
    </location>
</feature>
<keyword evidence="2" id="KW-0479">Metal-binding</keyword>
<dbReference type="GO" id="GO:0006351">
    <property type="term" value="P:DNA-templated transcription"/>
    <property type="evidence" value="ECO:0007669"/>
    <property type="project" value="InterPro"/>
</dbReference>
<feature type="region of interest" description="Disordered" evidence="8">
    <location>
        <begin position="203"/>
        <end position="262"/>
    </location>
</feature>
<dbReference type="PROSITE" id="PS00028">
    <property type="entry name" value="ZINC_FINGER_C2H2_1"/>
    <property type="match status" value="2"/>
</dbReference>
<dbReference type="GO" id="GO:0000785">
    <property type="term" value="C:chromatin"/>
    <property type="evidence" value="ECO:0007669"/>
    <property type="project" value="TreeGrafter"/>
</dbReference>
<protein>
    <recommendedName>
        <fullName evidence="9">C2H2-type domain-containing protein</fullName>
    </recommendedName>
</protein>
<evidence type="ECO:0000259" key="9">
    <source>
        <dbReference type="PROSITE" id="PS50157"/>
    </source>
</evidence>
<dbReference type="InterPro" id="IPR036236">
    <property type="entry name" value="Znf_C2H2_sf"/>
</dbReference>
<feature type="compositionally biased region" description="Basic and acidic residues" evidence="8">
    <location>
        <begin position="232"/>
        <end position="259"/>
    </location>
</feature>
<name>A0A9Q9EGZ1_9PEZI</name>
<dbReference type="EMBL" id="CP099420">
    <property type="protein sequence ID" value="USW51271.1"/>
    <property type="molecule type" value="Genomic_DNA"/>
</dbReference>
<evidence type="ECO:0000313" key="10">
    <source>
        <dbReference type="EMBL" id="USW51271.1"/>
    </source>
</evidence>
<evidence type="ECO:0000256" key="5">
    <source>
        <dbReference type="ARBA" id="ARBA00022833"/>
    </source>
</evidence>
<proteinExistence type="predicted"/>
<dbReference type="Proteomes" id="UP001056384">
    <property type="component" value="Chromosome 3"/>
</dbReference>
<dbReference type="GO" id="GO:0005634">
    <property type="term" value="C:nucleus"/>
    <property type="evidence" value="ECO:0007669"/>
    <property type="project" value="UniProtKB-SubCell"/>
</dbReference>
<evidence type="ECO:0000256" key="8">
    <source>
        <dbReference type="SAM" id="MobiDB-lite"/>
    </source>
</evidence>
<evidence type="ECO:0000256" key="4">
    <source>
        <dbReference type="ARBA" id="ARBA00022771"/>
    </source>
</evidence>
<dbReference type="SUPFAM" id="SSF57667">
    <property type="entry name" value="beta-beta-alpha zinc fingers"/>
    <property type="match status" value="1"/>
</dbReference>
<accession>A0A9Q9EGZ1</accession>
<dbReference type="PANTHER" id="PTHR40626:SF18">
    <property type="entry name" value="NICOTINATE CATABOLISM CLUSTER-SPECIFIC TRANSCRIPTION FACTOR"/>
    <property type="match status" value="1"/>
</dbReference>